<gene>
    <name evidence="1" type="ORF">GCM10007907_20130</name>
</gene>
<comment type="caution">
    <text evidence="1">The sequence shown here is derived from an EMBL/GenBank/DDBJ whole genome shotgun (WGS) entry which is preliminary data.</text>
</comment>
<dbReference type="InterPro" id="IPR016181">
    <property type="entry name" value="Acyl_CoA_acyltransferase"/>
</dbReference>
<protein>
    <recommendedName>
        <fullName evidence="3">GNAT family N-acetyltransferase</fullName>
    </recommendedName>
</protein>
<name>A0ABQ5YHS0_9NEIS</name>
<evidence type="ECO:0008006" key="3">
    <source>
        <dbReference type="Google" id="ProtNLM"/>
    </source>
</evidence>
<dbReference type="Proteomes" id="UP001156706">
    <property type="component" value="Unassembled WGS sequence"/>
</dbReference>
<dbReference type="Gene3D" id="3.40.630.30">
    <property type="match status" value="1"/>
</dbReference>
<evidence type="ECO:0000313" key="2">
    <source>
        <dbReference type="Proteomes" id="UP001156706"/>
    </source>
</evidence>
<organism evidence="1 2">
    <name type="scientific">Chitinimonas prasina</name>
    <dbReference type="NCBI Taxonomy" id="1434937"/>
    <lineage>
        <taxon>Bacteria</taxon>
        <taxon>Pseudomonadati</taxon>
        <taxon>Pseudomonadota</taxon>
        <taxon>Betaproteobacteria</taxon>
        <taxon>Neisseriales</taxon>
        <taxon>Chitinibacteraceae</taxon>
        <taxon>Chitinimonas</taxon>
    </lineage>
</organism>
<dbReference type="EMBL" id="BSOG01000002">
    <property type="protein sequence ID" value="GLR13223.1"/>
    <property type="molecule type" value="Genomic_DNA"/>
</dbReference>
<accession>A0ABQ5YHS0</accession>
<keyword evidence="2" id="KW-1185">Reference proteome</keyword>
<evidence type="ECO:0000313" key="1">
    <source>
        <dbReference type="EMBL" id="GLR13223.1"/>
    </source>
</evidence>
<sequence length="207" mass="23494">MPTSALLPDGLPLYQGRHARLRRVGAADLALLQQAMSLPGFCHYQPQCRTLYPDFASRLARFEWLSRIDPPIEMDILIESALTAEPVGLMSLSAIDLLNGKAEFAIYMHRAGRAFWEAWHYAMHTAFHHLSLYKLIFLVSAENTRVLALLDRLALRQEGVLQAEITTPEGKRLDLHRYAIDASEWPASRLHMHLLRLAPLNEIHSHG</sequence>
<dbReference type="SUPFAM" id="SSF55729">
    <property type="entry name" value="Acyl-CoA N-acyltransferases (Nat)"/>
    <property type="match status" value="1"/>
</dbReference>
<proteinExistence type="predicted"/>
<reference evidence="2" key="1">
    <citation type="journal article" date="2019" name="Int. J. Syst. Evol. Microbiol.">
        <title>The Global Catalogue of Microorganisms (GCM) 10K type strain sequencing project: providing services to taxonomists for standard genome sequencing and annotation.</title>
        <authorList>
            <consortium name="The Broad Institute Genomics Platform"/>
            <consortium name="The Broad Institute Genome Sequencing Center for Infectious Disease"/>
            <person name="Wu L."/>
            <person name="Ma J."/>
        </authorList>
    </citation>
    <scope>NUCLEOTIDE SEQUENCE [LARGE SCALE GENOMIC DNA]</scope>
    <source>
        <strain evidence="2">NBRC 110044</strain>
    </source>
</reference>